<evidence type="ECO:0000313" key="2">
    <source>
        <dbReference type="EMBL" id="ELY70258.1"/>
    </source>
</evidence>
<sequence length="91" mass="10085">MVVVAIGLEGQRLEGALRRGRFVAANLERAVPSPIDGDRAVLGRERDRTDVVRVVRLRRRLRFPPSGGETAGERRERTEGTPAEQPASRNV</sequence>
<comment type="caution">
    <text evidence="2">The sequence shown here is derived from an EMBL/GenBank/DDBJ whole genome shotgun (WGS) entry which is preliminary data.</text>
</comment>
<evidence type="ECO:0000256" key="1">
    <source>
        <dbReference type="SAM" id="MobiDB-lite"/>
    </source>
</evidence>
<accession>L9YBG0</accession>
<feature type="region of interest" description="Disordered" evidence="1">
    <location>
        <begin position="63"/>
        <end position="91"/>
    </location>
</feature>
<proteinExistence type="predicted"/>
<dbReference type="EMBL" id="AOID01000011">
    <property type="protein sequence ID" value="ELY70258.1"/>
    <property type="molecule type" value="Genomic_DNA"/>
</dbReference>
<dbReference type="RefSeq" id="WP_006429621.1">
    <property type="nucleotide sequence ID" value="NZ_AOID01000011.1"/>
</dbReference>
<keyword evidence="3" id="KW-1185">Reference proteome</keyword>
<organism evidence="2 3">
    <name type="scientific">Natrinema versiforme JCM 10478</name>
    <dbReference type="NCBI Taxonomy" id="1227496"/>
    <lineage>
        <taxon>Archaea</taxon>
        <taxon>Methanobacteriati</taxon>
        <taxon>Methanobacteriota</taxon>
        <taxon>Stenosarchaea group</taxon>
        <taxon>Halobacteria</taxon>
        <taxon>Halobacteriales</taxon>
        <taxon>Natrialbaceae</taxon>
        <taxon>Natrinema</taxon>
    </lineage>
</organism>
<dbReference type="STRING" id="1227496.C489_02891"/>
<gene>
    <name evidence="2" type="ORF">C489_02891</name>
</gene>
<protein>
    <submittedName>
        <fullName evidence="2">Uncharacterized protein</fullName>
    </submittedName>
</protein>
<dbReference type="Proteomes" id="UP000011632">
    <property type="component" value="Unassembled WGS sequence"/>
</dbReference>
<reference evidence="2 3" key="1">
    <citation type="journal article" date="2014" name="PLoS Genet.">
        <title>Phylogenetically driven sequencing of extremely halophilic archaea reveals strategies for static and dynamic osmo-response.</title>
        <authorList>
            <person name="Becker E.A."/>
            <person name="Seitzer P.M."/>
            <person name="Tritt A."/>
            <person name="Larsen D."/>
            <person name="Krusor M."/>
            <person name="Yao A.I."/>
            <person name="Wu D."/>
            <person name="Madern D."/>
            <person name="Eisen J.A."/>
            <person name="Darling A.E."/>
            <person name="Facciotti M.T."/>
        </authorList>
    </citation>
    <scope>NUCLEOTIDE SEQUENCE [LARGE SCALE GENOMIC DNA]</scope>
    <source>
        <strain evidence="2 3">JCM 10478</strain>
    </source>
</reference>
<evidence type="ECO:0000313" key="3">
    <source>
        <dbReference type="Proteomes" id="UP000011632"/>
    </source>
</evidence>
<name>L9YBG0_9EURY</name>
<dbReference type="AlphaFoldDB" id="L9YBG0"/>